<dbReference type="EMBL" id="CP076544">
    <property type="protein sequence ID" value="QWS33254.1"/>
    <property type="molecule type" value="Genomic_DNA"/>
</dbReference>
<gene>
    <name evidence="1" type="ORF">KM842_13570</name>
</gene>
<accession>A0ACD1E3E1</accession>
<keyword evidence="2" id="KW-1185">Reference proteome</keyword>
<proteinExistence type="predicted"/>
<reference evidence="1" key="1">
    <citation type="submission" date="2021-06" db="EMBL/GenBank/DDBJ databases">
        <authorList>
            <person name="Ellington A.J."/>
            <person name="Bryan N.C."/>
            <person name="Christner B.C."/>
            <person name="Reisch C.R."/>
        </authorList>
    </citation>
    <scope>NUCLEOTIDE SEQUENCE</scope>
    <source>
        <strain evidence="1">L6-1</strain>
    </source>
</reference>
<organism evidence="1 2">
    <name type="scientific">Curtobacterium aetherium</name>
    <dbReference type="NCBI Taxonomy" id="2841594"/>
    <lineage>
        <taxon>Bacteria</taxon>
        <taxon>Bacillati</taxon>
        <taxon>Actinomycetota</taxon>
        <taxon>Actinomycetes</taxon>
        <taxon>Micrococcales</taxon>
        <taxon>Microbacteriaceae</taxon>
        <taxon>Curtobacterium</taxon>
    </lineage>
</organism>
<dbReference type="Proteomes" id="UP000681794">
    <property type="component" value="Chromosome"/>
</dbReference>
<name>A0ACD1E3E1_9MICO</name>
<protein>
    <submittedName>
        <fullName evidence="1">TetR/AcrR family transcriptional regulator</fullName>
    </submittedName>
</protein>
<evidence type="ECO:0000313" key="1">
    <source>
        <dbReference type="EMBL" id="QWS33254.1"/>
    </source>
</evidence>
<sequence length="204" mass="22477">MRWAPDARGRLERAAFELFAEQGFAATTVPQITARAGLTTRTFFRHFGDKREVVFAGSEIPETAARLIVEAPADLEPMQVVRRVLHQVAAARFDGNHEQTAAWRRIIEGNDELRDRDARKRSDLVRAAQAAFVERGETPLQATVVAELGVLVFQVALEQWAAGAGERSLAETIDEVSTLVRERATPAPGVHTSATRPVSDHPEC</sequence>
<evidence type="ECO:0000313" key="2">
    <source>
        <dbReference type="Proteomes" id="UP000681794"/>
    </source>
</evidence>